<evidence type="ECO:0000256" key="1">
    <source>
        <dbReference type="SAM" id="MobiDB-lite"/>
    </source>
</evidence>
<comment type="caution">
    <text evidence="2">The sequence shown here is derived from an EMBL/GenBank/DDBJ whole genome shotgun (WGS) entry which is preliminary data.</text>
</comment>
<organism evidence="2 3">
    <name type="scientific">Corynebacterium ammoniagenes</name>
    <name type="common">Brevibacterium ammoniagenes</name>
    <dbReference type="NCBI Taxonomy" id="1697"/>
    <lineage>
        <taxon>Bacteria</taxon>
        <taxon>Bacillati</taxon>
        <taxon>Actinomycetota</taxon>
        <taxon>Actinomycetes</taxon>
        <taxon>Mycobacteriales</taxon>
        <taxon>Corynebacteriaceae</taxon>
        <taxon>Corynebacterium</taxon>
    </lineage>
</organism>
<dbReference type="CDD" id="cd00085">
    <property type="entry name" value="HNHc"/>
    <property type="match status" value="1"/>
</dbReference>
<dbReference type="RefSeq" id="WP_003847833.1">
    <property type="nucleotide sequence ID" value="NZ_BQKK01000003.1"/>
</dbReference>
<evidence type="ECO:0008006" key="4">
    <source>
        <dbReference type="Google" id="ProtNLM"/>
    </source>
</evidence>
<reference evidence="2" key="1">
    <citation type="submission" date="2021-12" db="EMBL/GenBank/DDBJ databases">
        <title>Draft genome sequence of Corynebacterium ammoniagenes strain T-723.</title>
        <authorList>
            <person name="Matsuzawa M."/>
            <person name="Hiratani M."/>
            <person name="Abe I."/>
            <person name="Tsuji Y."/>
            <person name="Nakamura J."/>
        </authorList>
    </citation>
    <scope>NUCLEOTIDE SEQUENCE</scope>
    <source>
        <strain evidence="2">T-723</strain>
    </source>
</reference>
<name>A0AAV5GA80_CORAM</name>
<accession>A0AAV5GA80</accession>
<feature type="region of interest" description="Disordered" evidence="1">
    <location>
        <begin position="324"/>
        <end position="372"/>
    </location>
</feature>
<evidence type="ECO:0000313" key="3">
    <source>
        <dbReference type="Proteomes" id="UP001054925"/>
    </source>
</evidence>
<dbReference type="Proteomes" id="UP001054925">
    <property type="component" value="Unassembled WGS sequence"/>
</dbReference>
<proteinExistence type="predicted"/>
<evidence type="ECO:0000313" key="2">
    <source>
        <dbReference type="EMBL" id="GJN43205.1"/>
    </source>
</evidence>
<sequence>MTDAYTSYLAAKASGWDVLLAFHQRAGTQQASSIARRDGIAESEVKLLQRIYKNIKPRNKIAAKLRLSLDMLSLVSKYIGKVDARLNDVPSILSTMLKACENATLHEAATRLRKIVSSAERGARTRRTNRLNFAKQPDENGMLHLMGKFKSDQARAIMAAADPYIKSAMKKNPSLQYDQMLANWVINRLLNGTTDDVSEASITYTPRIIFSGDPNVDIERGYLNTLSGAQIPLDEAVNLKLVGTGYVALTTIHDGKAQLETIAPIIRERYSTGLHRVGVILENLVCAHEACNLPGVLCAAHHIRSVGYHGGETSWENTVSLCGPHNARNDDNPNAPPKNGRIERDEHGWAGRQEEPGGPIYHNPNPQFREGWRGTAHDIADNFTAYNSPGSCRDVQ</sequence>
<dbReference type="EMBL" id="BQKK01000003">
    <property type="protein sequence ID" value="GJN43205.1"/>
    <property type="molecule type" value="Genomic_DNA"/>
</dbReference>
<dbReference type="AlphaFoldDB" id="A0AAV5GA80"/>
<dbReference type="InterPro" id="IPR003615">
    <property type="entry name" value="HNH_nuc"/>
</dbReference>
<feature type="compositionally biased region" description="Basic and acidic residues" evidence="1">
    <location>
        <begin position="340"/>
        <end position="355"/>
    </location>
</feature>
<protein>
    <recommendedName>
        <fullName evidence="4">HNH endonuclease</fullName>
    </recommendedName>
</protein>
<gene>
    <name evidence="2" type="ORF">CAT723_16840</name>
</gene>